<keyword evidence="2" id="KW-1185">Reference proteome</keyword>
<dbReference type="Proteomes" id="UP000254649">
    <property type="component" value="Unassembled WGS sequence"/>
</dbReference>
<reference evidence="1 2" key="1">
    <citation type="submission" date="2018-06" db="EMBL/GenBank/DDBJ databases">
        <authorList>
            <consortium name="Pathogen Informatics"/>
            <person name="Doyle S."/>
        </authorList>
    </citation>
    <scope>NUCLEOTIDE SEQUENCE [LARGE SCALE GENOMIC DNA]</scope>
    <source>
        <strain evidence="1 2">NCTC10801</strain>
    </source>
</reference>
<protein>
    <submittedName>
        <fullName evidence="1">Uncharacterized protein</fullName>
    </submittedName>
</protein>
<evidence type="ECO:0000313" key="2">
    <source>
        <dbReference type="Proteomes" id="UP000254649"/>
    </source>
</evidence>
<sequence>MGNEWIKPILGKGFALLLTLRLKNAPTEDMVKPTLETWFQVLTYNKSWEQELDQVRFERAFMWISQNCDWFPTPKVFLDAMPKRKIKELPPPPPKTAEQEEAERLSAVRNLQKIKAMLGRCYAK</sequence>
<gene>
    <name evidence="1" type="ORF">NCTC10801_02266</name>
</gene>
<evidence type="ECO:0000313" key="1">
    <source>
        <dbReference type="EMBL" id="SUT94655.1"/>
    </source>
</evidence>
<dbReference type="EMBL" id="UFRQ01000003">
    <property type="protein sequence ID" value="SUT94655.1"/>
    <property type="molecule type" value="Genomic_DNA"/>
</dbReference>
<proteinExistence type="predicted"/>
<name>A0A380U0X2_9PAST</name>
<dbReference type="OrthoDB" id="5676440at2"/>
<accession>A0A380U0X2</accession>
<dbReference type="AlphaFoldDB" id="A0A380U0X2"/>
<organism evidence="1 2">
    <name type="scientific">[Actinobacillus] rossii</name>
    <dbReference type="NCBI Taxonomy" id="123820"/>
    <lineage>
        <taxon>Bacteria</taxon>
        <taxon>Pseudomonadati</taxon>
        <taxon>Pseudomonadota</taxon>
        <taxon>Gammaproteobacteria</taxon>
        <taxon>Pasteurellales</taxon>
        <taxon>Pasteurellaceae</taxon>
    </lineage>
</organism>